<dbReference type="EMBL" id="KE525312">
    <property type="protein sequence ID" value="KFB46046.1"/>
    <property type="molecule type" value="Genomic_DNA"/>
</dbReference>
<evidence type="ECO:0000313" key="1">
    <source>
        <dbReference type="EMBL" id="KFB46046.1"/>
    </source>
</evidence>
<reference evidence="2" key="2">
    <citation type="submission" date="2020-05" db="UniProtKB">
        <authorList>
            <consortium name="EnsemblMetazoa"/>
        </authorList>
    </citation>
    <scope>IDENTIFICATION</scope>
</reference>
<dbReference type="AlphaFoldDB" id="A0A084W752"/>
<keyword evidence="3" id="KW-1185">Reference proteome</keyword>
<dbReference type="EMBL" id="ATLV01021109">
    <property type="status" value="NOT_ANNOTATED_CDS"/>
    <property type="molecule type" value="Genomic_DNA"/>
</dbReference>
<gene>
    <name evidence="1" type="ORF">ZHAS_00014020</name>
</gene>
<organism evidence="1">
    <name type="scientific">Anopheles sinensis</name>
    <name type="common">Mosquito</name>
    <dbReference type="NCBI Taxonomy" id="74873"/>
    <lineage>
        <taxon>Eukaryota</taxon>
        <taxon>Metazoa</taxon>
        <taxon>Ecdysozoa</taxon>
        <taxon>Arthropoda</taxon>
        <taxon>Hexapoda</taxon>
        <taxon>Insecta</taxon>
        <taxon>Pterygota</taxon>
        <taxon>Neoptera</taxon>
        <taxon>Endopterygota</taxon>
        <taxon>Diptera</taxon>
        <taxon>Nematocera</taxon>
        <taxon>Culicoidea</taxon>
        <taxon>Culicidae</taxon>
        <taxon>Anophelinae</taxon>
        <taxon>Anopheles</taxon>
    </lineage>
</organism>
<evidence type="ECO:0000313" key="3">
    <source>
        <dbReference type="Proteomes" id="UP000030765"/>
    </source>
</evidence>
<protein>
    <submittedName>
        <fullName evidence="1 2">Uncharacterized protein</fullName>
    </submittedName>
</protein>
<name>A0A084W752_ANOSI</name>
<dbReference type="VEuPathDB" id="VectorBase:ASIC014020"/>
<accession>A0A084W752</accession>
<sequence length="94" mass="10287">MGTHRCGSPPPVDLSMVKITRPRARPTATPGRFPSVEVTSVRFWCELCMQCGMPFGYRLAGGWKGTRRVCVCVCVCVCVSMRRCPGTSPHLRGG</sequence>
<evidence type="ECO:0000313" key="2">
    <source>
        <dbReference type="EnsemblMetazoa" id="ASIC014020-PA"/>
    </source>
</evidence>
<proteinExistence type="predicted"/>
<reference evidence="1 3" key="1">
    <citation type="journal article" date="2014" name="BMC Genomics">
        <title>Genome sequence of Anopheles sinensis provides insight into genetics basis of mosquito competence for malaria parasites.</title>
        <authorList>
            <person name="Zhou D."/>
            <person name="Zhang D."/>
            <person name="Ding G."/>
            <person name="Shi L."/>
            <person name="Hou Q."/>
            <person name="Ye Y."/>
            <person name="Xu Y."/>
            <person name="Zhou H."/>
            <person name="Xiong C."/>
            <person name="Li S."/>
            <person name="Yu J."/>
            <person name="Hong S."/>
            <person name="Yu X."/>
            <person name="Zou P."/>
            <person name="Chen C."/>
            <person name="Chang X."/>
            <person name="Wang W."/>
            <person name="Lv Y."/>
            <person name="Sun Y."/>
            <person name="Ma L."/>
            <person name="Shen B."/>
            <person name="Zhu C."/>
        </authorList>
    </citation>
    <scope>NUCLEOTIDE SEQUENCE [LARGE SCALE GENOMIC DNA]</scope>
</reference>
<dbReference type="Proteomes" id="UP000030765">
    <property type="component" value="Unassembled WGS sequence"/>
</dbReference>
<dbReference type="EnsemblMetazoa" id="ASIC014020-RA">
    <property type="protein sequence ID" value="ASIC014020-PA"/>
    <property type="gene ID" value="ASIC014020"/>
</dbReference>